<dbReference type="GO" id="GO:0005886">
    <property type="term" value="C:plasma membrane"/>
    <property type="evidence" value="ECO:0007669"/>
    <property type="project" value="UniProtKB-SubCell"/>
</dbReference>
<dbReference type="InterPro" id="IPR039421">
    <property type="entry name" value="Type_1_exporter"/>
</dbReference>
<comment type="subcellular location">
    <subcellularLocation>
        <location evidence="1">Cell membrane</location>
        <topology evidence="1">Multi-pass membrane protein</topology>
    </subcellularLocation>
</comment>
<evidence type="ECO:0000256" key="6">
    <source>
        <dbReference type="ARBA" id="ARBA00023136"/>
    </source>
</evidence>
<accession>A0A0N9XGK8</accession>
<dbReference type="PROSITE" id="PS00211">
    <property type="entry name" value="ABC_TRANSPORTER_1"/>
    <property type="match status" value="1"/>
</dbReference>
<dbReference type="Proteomes" id="UP001186041">
    <property type="component" value="Unassembled WGS sequence"/>
</dbReference>
<evidence type="ECO:0000259" key="8">
    <source>
        <dbReference type="PROSITE" id="PS50893"/>
    </source>
</evidence>
<dbReference type="GeneID" id="93413436"/>
<dbReference type="Pfam" id="PF00005">
    <property type="entry name" value="ABC_tran"/>
    <property type="match status" value="1"/>
</dbReference>
<dbReference type="GO" id="GO:0016887">
    <property type="term" value="F:ATP hydrolysis activity"/>
    <property type="evidence" value="ECO:0007669"/>
    <property type="project" value="InterPro"/>
</dbReference>
<keyword evidence="6 7" id="KW-0472">Membrane</keyword>
<reference evidence="10 12" key="1">
    <citation type="journal article" date="2015" name="MBio">
        <title>Enzymatic Degradation of Phenazines Can Generate Energy and Protect Sensitive Organisms from Toxicity.</title>
        <authorList>
            <person name="Costa K.C."/>
            <person name="Bergkessel M."/>
            <person name="Saunders S."/>
            <person name="Korlach J."/>
            <person name="Newman D.K."/>
        </authorList>
    </citation>
    <scope>NUCLEOTIDE SEQUENCE [LARGE SCALE GENOMIC DNA]</scope>
    <source>
        <strain evidence="10 12">CT6</strain>
    </source>
</reference>
<keyword evidence="2 7" id="KW-0812">Transmembrane</keyword>
<dbReference type="InterPro" id="IPR036640">
    <property type="entry name" value="ABC1_TM_sf"/>
</dbReference>
<keyword evidence="5 7" id="KW-1133">Transmembrane helix</keyword>
<sequence length="510" mass="53067">MFRRDPLLRLTLDLLRPRLGRLILASTLGVLSLGSALALAGISAWLITRAWQMPPILDLSVAVVAVRALGISRGVLGYCQRLAAHDTALRAAANARTGLYRRLATGPDDDAMRLPSGELVSRVGSSVDELADVVVRSVLPIAVATVLSAVAVGVIAVISPGAAVVLALCLLIAGVVAPAVTASAVAAAETVAVRHRGDRDSATMLALEYAPELRVSGRLDDVIAMAERHHREWGHAADRAAAPAALAAAMPSLAIGASVLGAVVAGISLAPVAAPTTLAILMLLPLSAFEATTALPDAAVGLTKSRIAARRLLELTEGDPLARRRPPAPSVDLPDGGRLAVVGPSGSGKTTLLMALAERLDETPGRAAFFAEDAHIFETTVRDNLLVVRGDATDTELLSAIERVGLSEWLSGLPDGLSTVLEGGHTAMSAGQRRRLLLARALVSDFSVVLLDEPTENLDATDSQRVLTEILTPGDWFAPDRTVVVATHHLPDTLSCPVVRCPQPGIVTDG</sequence>
<keyword evidence="3" id="KW-0547">Nucleotide-binding</keyword>
<dbReference type="KEGG" id="mft:XA26_30580"/>
<evidence type="ECO:0000313" key="11">
    <source>
        <dbReference type="EMBL" id="MDV7290098.1"/>
    </source>
</evidence>
<evidence type="ECO:0000313" key="10">
    <source>
        <dbReference type="EMBL" id="ALI26893.1"/>
    </source>
</evidence>
<dbReference type="InterPro" id="IPR027417">
    <property type="entry name" value="P-loop_NTPase"/>
</dbReference>
<name>A0A0N9XGK8_MYCFO</name>
<feature type="domain" description="ABC transmembrane type-1" evidence="9">
    <location>
        <begin position="23"/>
        <end position="304"/>
    </location>
</feature>
<dbReference type="PROSITE" id="PS50893">
    <property type="entry name" value="ABC_TRANSPORTER_2"/>
    <property type="match status" value="1"/>
</dbReference>
<evidence type="ECO:0000259" key="9">
    <source>
        <dbReference type="PROSITE" id="PS50929"/>
    </source>
</evidence>
<dbReference type="PROSITE" id="PS50929">
    <property type="entry name" value="ABC_TM1F"/>
    <property type="match status" value="1"/>
</dbReference>
<dbReference type="InterPro" id="IPR003593">
    <property type="entry name" value="AAA+_ATPase"/>
</dbReference>
<evidence type="ECO:0000256" key="3">
    <source>
        <dbReference type="ARBA" id="ARBA00022741"/>
    </source>
</evidence>
<dbReference type="InterPro" id="IPR017871">
    <property type="entry name" value="ABC_transporter-like_CS"/>
</dbReference>
<gene>
    <name evidence="10" type="primary">cydC</name>
    <name evidence="11" type="ORF">R4485_07970</name>
    <name evidence="10" type="ORF">XA26_30580</name>
</gene>
<dbReference type="EMBL" id="JAWLVV010000004">
    <property type="protein sequence ID" value="MDV7290098.1"/>
    <property type="molecule type" value="Genomic_DNA"/>
</dbReference>
<evidence type="ECO:0000256" key="5">
    <source>
        <dbReference type="ARBA" id="ARBA00022989"/>
    </source>
</evidence>
<dbReference type="SUPFAM" id="SSF52540">
    <property type="entry name" value="P-loop containing nucleoside triphosphate hydrolases"/>
    <property type="match status" value="1"/>
</dbReference>
<dbReference type="SUPFAM" id="SSF90123">
    <property type="entry name" value="ABC transporter transmembrane region"/>
    <property type="match status" value="1"/>
</dbReference>
<proteinExistence type="predicted"/>
<dbReference type="STRING" id="1766.XA26_30580"/>
<feature type="transmembrane region" description="Helical" evidence="7">
    <location>
        <begin position="21"/>
        <end position="47"/>
    </location>
</feature>
<dbReference type="EMBL" id="CP011269">
    <property type="protein sequence ID" value="ALI26893.1"/>
    <property type="molecule type" value="Genomic_DNA"/>
</dbReference>
<organism evidence="10 12">
    <name type="scientific">Mycolicibacterium fortuitum</name>
    <name type="common">Mycobacterium fortuitum</name>
    <dbReference type="NCBI Taxonomy" id="1766"/>
    <lineage>
        <taxon>Bacteria</taxon>
        <taxon>Bacillati</taxon>
        <taxon>Actinomycetota</taxon>
        <taxon>Actinomycetes</taxon>
        <taxon>Mycobacteriales</taxon>
        <taxon>Mycobacteriaceae</taxon>
        <taxon>Mycolicibacterium</taxon>
    </lineage>
</organism>
<dbReference type="GO" id="GO:0005524">
    <property type="term" value="F:ATP binding"/>
    <property type="evidence" value="ECO:0007669"/>
    <property type="project" value="UniProtKB-KW"/>
</dbReference>
<dbReference type="Gene3D" id="1.20.1560.10">
    <property type="entry name" value="ABC transporter type 1, transmembrane domain"/>
    <property type="match status" value="1"/>
</dbReference>
<reference evidence="11" key="2">
    <citation type="submission" date="2023-10" db="EMBL/GenBank/DDBJ databases">
        <title>Mycolicibacterium fortuitum clinical isolates causing pulmonary infections in humans.</title>
        <authorList>
            <person name="Mejia-Ponce P.M."/>
            <person name="Zenteno-Cuevas R."/>
            <person name="Licona-Cassani C."/>
        </authorList>
    </citation>
    <scope>NUCLEOTIDE SEQUENCE</scope>
    <source>
        <strain evidence="11">M8</strain>
    </source>
</reference>
<evidence type="ECO:0000256" key="7">
    <source>
        <dbReference type="SAM" id="Phobius"/>
    </source>
</evidence>
<feature type="transmembrane region" description="Helical" evidence="7">
    <location>
        <begin position="253"/>
        <end position="274"/>
    </location>
</feature>
<dbReference type="Proteomes" id="UP000057134">
    <property type="component" value="Chromosome"/>
</dbReference>
<dbReference type="InterPro" id="IPR011527">
    <property type="entry name" value="ABC1_TM_dom"/>
</dbReference>
<dbReference type="InterPro" id="IPR003439">
    <property type="entry name" value="ABC_transporter-like_ATP-bd"/>
</dbReference>
<keyword evidence="4 11" id="KW-0067">ATP-binding</keyword>
<dbReference type="PANTHER" id="PTHR24221">
    <property type="entry name" value="ATP-BINDING CASSETTE SUB-FAMILY B"/>
    <property type="match status" value="1"/>
</dbReference>
<dbReference type="PANTHER" id="PTHR24221:SF653">
    <property type="entry name" value="TRANSPORT ATP-BINDING PROTEIN CYDC"/>
    <property type="match status" value="1"/>
</dbReference>
<dbReference type="Gene3D" id="3.40.50.300">
    <property type="entry name" value="P-loop containing nucleotide triphosphate hydrolases"/>
    <property type="match status" value="1"/>
</dbReference>
<dbReference type="RefSeq" id="WP_003884883.1">
    <property type="nucleotide sequence ID" value="NZ_CP011269.1"/>
</dbReference>
<dbReference type="SMART" id="SM00382">
    <property type="entry name" value="AAA"/>
    <property type="match status" value="1"/>
</dbReference>
<dbReference type="PATRIC" id="fig|1766.6.peg.3036"/>
<evidence type="ECO:0000256" key="2">
    <source>
        <dbReference type="ARBA" id="ARBA00022692"/>
    </source>
</evidence>
<dbReference type="AlphaFoldDB" id="A0A0N9XGK8"/>
<evidence type="ECO:0000256" key="1">
    <source>
        <dbReference type="ARBA" id="ARBA00004651"/>
    </source>
</evidence>
<feature type="domain" description="ABC transporter" evidence="8">
    <location>
        <begin position="310"/>
        <end position="510"/>
    </location>
</feature>
<feature type="transmembrane region" description="Helical" evidence="7">
    <location>
        <begin position="138"/>
        <end position="158"/>
    </location>
</feature>
<feature type="transmembrane region" description="Helical" evidence="7">
    <location>
        <begin position="164"/>
        <end position="188"/>
    </location>
</feature>
<evidence type="ECO:0000256" key="4">
    <source>
        <dbReference type="ARBA" id="ARBA00022840"/>
    </source>
</evidence>
<dbReference type="GO" id="GO:0140359">
    <property type="term" value="F:ABC-type transporter activity"/>
    <property type="evidence" value="ECO:0007669"/>
    <property type="project" value="InterPro"/>
</dbReference>
<dbReference type="GO" id="GO:0034040">
    <property type="term" value="F:ATPase-coupled lipid transmembrane transporter activity"/>
    <property type="evidence" value="ECO:0007669"/>
    <property type="project" value="TreeGrafter"/>
</dbReference>
<keyword evidence="12" id="KW-1185">Reference proteome</keyword>
<protein>
    <submittedName>
        <fullName evidence="11">ATP-binding cassette domain-containing protein</fullName>
    </submittedName>
    <submittedName>
        <fullName evidence="10">CydC</fullName>
    </submittedName>
</protein>
<evidence type="ECO:0000313" key="12">
    <source>
        <dbReference type="Proteomes" id="UP000057134"/>
    </source>
</evidence>